<dbReference type="Gene3D" id="3.50.50.60">
    <property type="entry name" value="FAD/NAD(P)-binding domain"/>
    <property type="match status" value="1"/>
</dbReference>
<accession>A0A0K1EMS4</accession>
<dbReference type="EMBL" id="CP012159">
    <property type="protein sequence ID" value="AKT42144.1"/>
    <property type="molecule type" value="Genomic_DNA"/>
</dbReference>
<evidence type="ECO:0008006" key="3">
    <source>
        <dbReference type="Google" id="ProtNLM"/>
    </source>
</evidence>
<protein>
    <recommendedName>
        <fullName evidence="3">FAD-binding domain-containing protein</fullName>
    </recommendedName>
</protein>
<dbReference type="PANTHER" id="PTHR43422">
    <property type="entry name" value="THIAMINE THIAZOLE SYNTHASE"/>
    <property type="match status" value="1"/>
</dbReference>
<dbReference type="SUPFAM" id="SSF51905">
    <property type="entry name" value="FAD/NAD(P)-binding domain"/>
    <property type="match status" value="1"/>
</dbReference>
<gene>
    <name evidence="1" type="ORF">CMC5_063670</name>
</gene>
<dbReference type="PANTHER" id="PTHR43422:SF3">
    <property type="entry name" value="THIAMINE THIAZOLE SYNTHASE"/>
    <property type="match status" value="1"/>
</dbReference>
<dbReference type="KEGG" id="ccro:CMC5_063670"/>
<sequence>MSGARAVVVGGGMAGLCAARALTVAFDEVILLERDAYPDGDAPRPGVPQARHAHALLERGWIELERLFPGFQARLLAAGGQEVDSGMDLATLRPAGWQRRAPGQRLWLMSRDGLERIVRDFVRQSPVILRERVRATSLLTSPSSRAGGRVQVTGVRLRSREGGAATELPADLVVDASGRNSRAITWLTELGVRAPEVETVDSFAGYSSRWYRRPAPARWPSSYWWKGAWVDPRPPGQRRGGVLFPIEGDRWIATLYGYSRGYPPMDEVGFLQAAAELRSPVIATSLAHAEPLGPVHAHRGLLNRFHHYERMPDTVDGFTAIGDSVCVFNPIYGQGMSVLALCAVQLRDVASRLGPRDPALGRTFFAEQARLFQAPWELATGADFRFPATEGARPRGIALANAYTDALFAAALHDPVLLADAGRVFSLMQPSTTLLKPSRIARVVAGSVLTRLRGGHASVRYGMPPPA</sequence>
<evidence type="ECO:0000313" key="1">
    <source>
        <dbReference type="EMBL" id="AKT42144.1"/>
    </source>
</evidence>
<proteinExistence type="predicted"/>
<dbReference type="AlphaFoldDB" id="A0A0K1EMS4"/>
<name>A0A0K1EMS4_CHOCO</name>
<organism evidence="1 2">
    <name type="scientific">Chondromyces crocatus</name>
    <dbReference type="NCBI Taxonomy" id="52"/>
    <lineage>
        <taxon>Bacteria</taxon>
        <taxon>Pseudomonadati</taxon>
        <taxon>Myxococcota</taxon>
        <taxon>Polyangia</taxon>
        <taxon>Polyangiales</taxon>
        <taxon>Polyangiaceae</taxon>
        <taxon>Chondromyces</taxon>
    </lineage>
</organism>
<evidence type="ECO:0000313" key="2">
    <source>
        <dbReference type="Proteomes" id="UP000067626"/>
    </source>
</evidence>
<dbReference type="InterPro" id="IPR036188">
    <property type="entry name" value="FAD/NAD-bd_sf"/>
</dbReference>
<dbReference type="STRING" id="52.CMC5_063670"/>
<reference evidence="1 2" key="1">
    <citation type="submission" date="2015-07" db="EMBL/GenBank/DDBJ databases">
        <title>Genome analysis of myxobacterium Chondromyces crocatus Cm c5 reveals a high potential for natural compound synthesis and the genetic basis for the loss of fruiting body formation.</title>
        <authorList>
            <person name="Zaburannyi N."/>
            <person name="Bunk B."/>
            <person name="Maier J."/>
            <person name="Overmann J."/>
            <person name="Mueller R."/>
        </authorList>
    </citation>
    <scope>NUCLEOTIDE SEQUENCE [LARGE SCALE GENOMIC DNA]</scope>
    <source>
        <strain evidence="1 2">Cm c5</strain>
    </source>
</reference>
<keyword evidence="2" id="KW-1185">Reference proteome</keyword>
<dbReference type="OrthoDB" id="9790035at2"/>
<dbReference type="PATRIC" id="fig|52.7.peg.7001"/>
<dbReference type="Pfam" id="PF12831">
    <property type="entry name" value="FAD_oxidored"/>
    <property type="match status" value="1"/>
</dbReference>
<dbReference type="Proteomes" id="UP000067626">
    <property type="component" value="Chromosome"/>
</dbReference>
<dbReference type="RefSeq" id="WP_050433815.1">
    <property type="nucleotide sequence ID" value="NZ_CP012159.1"/>
</dbReference>